<dbReference type="OrthoDB" id="9806359at2"/>
<feature type="domain" description="MannoseP isomerase/GMP-like beta-helix" evidence="2">
    <location>
        <begin position="287"/>
        <end position="333"/>
    </location>
</feature>
<keyword evidence="3" id="KW-0808">Transferase</keyword>
<dbReference type="GO" id="GO:0009298">
    <property type="term" value="P:GDP-mannose biosynthetic process"/>
    <property type="evidence" value="ECO:0007669"/>
    <property type="project" value="TreeGrafter"/>
</dbReference>
<keyword evidence="4" id="KW-1185">Reference proteome</keyword>
<organism evidence="3 4">
    <name type="scientific">Terrilactibacillus tamarindi</name>
    <dbReference type="NCBI Taxonomy" id="2599694"/>
    <lineage>
        <taxon>Bacteria</taxon>
        <taxon>Bacillati</taxon>
        <taxon>Bacillota</taxon>
        <taxon>Bacilli</taxon>
        <taxon>Bacillales</taxon>
        <taxon>Bacillaceae</taxon>
        <taxon>Terrilactibacillus</taxon>
    </lineage>
</organism>
<dbReference type="InterPro" id="IPR005835">
    <property type="entry name" value="NTP_transferase_dom"/>
</dbReference>
<dbReference type="InterPro" id="IPR049577">
    <property type="entry name" value="GMPP_N"/>
</dbReference>
<feature type="domain" description="Nucleotidyl transferase" evidence="1">
    <location>
        <begin position="2"/>
        <end position="271"/>
    </location>
</feature>
<dbReference type="Pfam" id="PF00483">
    <property type="entry name" value="NTP_transferase"/>
    <property type="match status" value="1"/>
</dbReference>
<dbReference type="InterPro" id="IPR054566">
    <property type="entry name" value="ManC/GMP-like_b-helix"/>
</dbReference>
<dbReference type="AlphaFoldDB" id="A0A6N8CMP3"/>
<dbReference type="RefSeq" id="WP_155216534.1">
    <property type="nucleotide sequence ID" value="NZ_WNHB01000003.1"/>
</dbReference>
<protein>
    <submittedName>
        <fullName evidence="3">NTP transferase domain-containing protein</fullName>
    </submittedName>
</protein>
<sequence length="343" mass="39646">MKVVIMAGGMGTRFWPWSVKDRPKQFLPLISEETMLQQTYQRFQNWLPLDKIYIVTSKEYVPLVEDQLPNLYKSQMIVEPLSRDTGPCLALTALRLLEENDEPFAAVPADHYIPEESSLPKLFQLAEEVAEKGRSIVTLGIEPTRPEPGYGYLQVEEGDYQSKVLPVKKFIEKPNKKKARELLKSNRVYWNSGIFIWKPSTIIYYMKKFQPKMWQILSHHMDDLEQAYSKIRKTSIDYAILEKAASVYTIPSHFKWDDVGNWSAWERHHQKSELGNVVSGDVYLQSTKNCSIKSEKQKTIVIGVEDLIIASTDEGLLICHKSQEQKIKEIIKEMSKGKEDQSE</sequence>
<evidence type="ECO:0000259" key="2">
    <source>
        <dbReference type="Pfam" id="PF22640"/>
    </source>
</evidence>
<evidence type="ECO:0000313" key="3">
    <source>
        <dbReference type="EMBL" id="MTT30898.1"/>
    </source>
</evidence>
<evidence type="ECO:0000313" key="4">
    <source>
        <dbReference type="Proteomes" id="UP000440978"/>
    </source>
</evidence>
<dbReference type="SUPFAM" id="SSF53448">
    <property type="entry name" value="Nucleotide-diphospho-sugar transferases"/>
    <property type="match status" value="1"/>
</dbReference>
<dbReference type="Pfam" id="PF22640">
    <property type="entry name" value="ManC_GMP_beta-helix"/>
    <property type="match status" value="1"/>
</dbReference>
<dbReference type="PANTHER" id="PTHR46390:SF1">
    <property type="entry name" value="MANNOSE-1-PHOSPHATE GUANYLYLTRANSFERASE"/>
    <property type="match status" value="1"/>
</dbReference>
<dbReference type="Gene3D" id="3.90.550.10">
    <property type="entry name" value="Spore Coat Polysaccharide Biosynthesis Protein SpsA, Chain A"/>
    <property type="match status" value="1"/>
</dbReference>
<proteinExistence type="predicted"/>
<dbReference type="CDD" id="cd02509">
    <property type="entry name" value="GDP-M1P_Guanylyltransferase"/>
    <property type="match status" value="1"/>
</dbReference>
<comment type="caution">
    <text evidence="3">The sequence shown here is derived from an EMBL/GenBank/DDBJ whole genome shotgun (WGS) entry which is preliminary data.</text>
</comment>
<gene>
    <name evidence="3" type="ORF">GMB86_02575</name>
</gene>
<dbReference type="InterPro" id="IPR051161">
    <property type="entry name" value="Mannose-6P_isomerase_type2"/>
</dbReference>
<dbReference type="SUPFAM" id="SSF159283">
    <property type="entry name" value="Guanosine diphospho-D-mannose pyrophosphorylase/mannose-6-phosphate isomerase linker domain"/>
    <property type="match status" value="1"/>
</dbReference>
<dbReference type="EMBL" id="WNHB01000003">
    <property type="protein sequence ID" value="MTT30898.1"/>
    <property type="molecule type" value="Genomic_DNA"/>
</dbReference>
<accession>A0A6N8CMP3</accession>
<reference evidence="3 4" key="1">
    <citation type="submission" date="2019-11" db="EMBL/GenBank/DDBJ databases">
        <title>Terrilactibacillus tamarindus sp. nov. BCM23-1 isolated from bark of Tamarindus indica.</title>
        <authorList>
            <person name="Kingkaew E."/>
            <person name="Tanasupawat S."/>
        </authorList>
    </citation>
    <scope>NUCLEOTIDE SEQUENCE [LARGE SCALE GENOMIC DNA]</scope>
    <source>
        <strain evidence="3 4">BCM23-1</strain>
    </source>
</reference>
<dbReference type="InterPro" id="IPR029044">
    <property type="entry name" value="Nucleotide-diphossugar_trans"/>
</dbReference>
<dbReference type="Proteomes" id="UP000440978">
    <property type="component" value="Unassembled WGS sequence"/>
</dbReference>
<name>A0A6N8CMP3_9BACI</name>
<dbReference type="PANTHER" id="PTHR46390">
    <property type="entry name" value="MANNOSE-1-PHOSPHATE GUANYLYLTRANSFERASE"/>
    <property type="match status" value="1"/>
</dbReference>
<dbReference type="GO" id="GO:0004475">
    <property type="term" value="F:mannose-1-phosphate guanylyltransferase (GTP) activity"/>
    <property type="evidence" value="ECO:0007669"/>
    <property type="project" value="InterPro"/>
</dbReference>
<evidence type="ECO:0000259" key="1">
    <source>
        <dbReference type="Pfam" id="PF00483"/>
    </source>
</evidence>